<dbReference type="PANTHER" id="PTHR23301:SF0">
    <property type="entry name" value="CHITIN-BINDING TYPE-2 DOMAIN-CONTAINING PROTEIN-RELATED"/>
    <property type="match status" value="1"/>
</dbReference>
<evidence type="ECO:0000259" key="8">
    <source>
        <dbReference type="PROSITE" id="PS50940"/>
    </source>
</evidence>
<feature type="domain" description="Chitin-binding type-2" evidence="8">
    <location>
        <begin position="1179"/>
        <end position="1240"/>
    </location>
</feature>
<dbReference type="SUPFAM" id="SSF57625">
    <property type="entry name" value="Invertebrate chitin-binding proteins"/>
    <property type="match status" value="23"/>
</dbReference>
<feature type="domain" description="Chitin-binding type-2" evidence="8">
    <location>
        <begin position="1305"/>
        <end position="1362"/>
    </location>
</feature>
<feature type="domain" description="Chitin-binding type-2" evidence="8">
    <location>
        <begin position="392"/>
        <end position="453"/>
    </location>
</feature>
<feature type="domain" description="Chitin-binding type-2" evidence="8">
    <location>
        <begin position="21"/>
        <end position="82"/>
    </location>
</feature>
<dbReference type="InterPro" id="IPR051940">
    <property type="entry name" value="Chitin_bind-dev_reg"/>
</dbReference>
<proteinExistence type="predicted"/>
<feature type="domain" description="Chitin-binding type-2" evidence="8">
    <location>
        <begin position="149"/>
        <end position="207"/>
    </location>
</feature>
<accession>A0ABM3JXM0</accession>
<dbReference type="Pfam" id="PF01607">
    <property type="entry name" value="CBM_14"/>
    <property type="match status" value="19"/>
</dbReference>
<dbReference type="Proteomes" id="UP001652620">
    <property type="component" value="Chromosome 5"/>
</dbReference>
<reference evidence="10" key="1">
    <citation type="submission" date="2025-08" db="UniProtKB">
        <authorList>
            <consortium name="RefSeq"/>
        </authorList>
    </citation>
    <scope>IDENTIFICATION</scope>
    <source>
        <tissue evidence="10">Adult</tissue>
    </source>
</reference>
<dbReference type="InterPro" id="IPR002557">
    <property type="entry name" value="Chitin-bd_dom"/>
</dbReference>
<dbReference type="InterPro" id="IPR036508">
    <property type="entry name" value="Chitin-bd_dom_sf"/>
</dbReference>
<evidence type="ECO:0000256" key="2">
    <source>
        <dbReference type="ARBA" id="ARBA00022729"/>
    </source>
</evidence>
<dbReference type="PANTHER" id="PTHR23301">
    <property type="entry name" value="CHITIN BINDING PERITROPHIN-A"/>
    <property type="match status" value="1"/>
</dbReference>
<protein>
    <submittedName>
        <fullName evidence="10">Uncharacterized protein LOC105227441 isoform X1</fullName>
    </submittedName>
</protein>
<dbReference type="Gene3D" id="2.170.140.10">
    <property type="entry name" value="Chitin binding domain"/>
    <property type="match status" value="18"/>
</dbReference>
<evidence type="ECO:0000256" key="7">
    <source>
        <dbReference type="SAM" id="SignalP"/>
    </source>
</evidence>
<feature type="domain" description="Chitin-binding type-2" evidence="8">
    <location>
        <begin position="1414"/>
        <end position="1471"/>
    </location>
</feature>
<feature type="domain" description="Chitin-binding type-2" evidence="8">
    <location>
        <begin position="470"/>
        <end position="531"/>
    </location>
</feature>
<evidence type="ECO:0000313" key="10">
    <source>
        <dbReference type="RefSeq" id="XP_049313964.1"/>
    </source>
</evidence>
<evidence type="ECO:0000313" key="9">
    <source>
        <dbReference type="Proteomes" id="UP001652620"/>
    </source>
</evidence>
<keyword evidence="5" id="KW-0325">Glycoprotein</keyword>
<evidence type="ECO:0000256" key="3">
    <source>
        <dbReference type="ARBA" id="ARBA00022737"/>
    </source>
</evidence>
<feature type="domain" description="Chitin-binding type-2" evidence="8">
    <location>
        <begin position="1880"/>
        <end position="1928"/>
    </location>
</feature>
<feature type="domain" description="Chitin-binding type-2" evidence="8">
    <location>
        <begin position="704"/>
        <end position="765"/>
    </location>
</feature>
<feature type="domain" description="Chitin-binding type-2" evidence="8">
    <location>
        <begin position="782"/>
        <end position="843"/>
    </location>
</feature>
<evidence type="ECO:0000256" key="1">
    <source>
        <dbReference type="ARBA" id="ARBA00022669"/>
    </source>
</evidence>
<dbReference type="GeneID" id="105227441"/>
<keyword evidence="2 7" id="KW-0732">Signal</keyword>
<keyword evidence="3" id="KW-0677">Repeat</keyword>
<evidence type="ECO:0000256" key="4">
    <source>
        <dbReference type="ARBA" id="ARBA00023157"/>
    </source>
</evidence>
<feature type="signal peptide" evidence="7">
    <location>
        <begin position="1"/>
        <end position="19"/>
    </location>
</feature>
<gene>
    <name evidence="10" type="primary">LOC105227441</name>
</gene>
<feature type="domain" description="Chitin-binding type-2" evidence="8">
    <location>
        <begin position="1244"/>
        <end position="1303"/>
    </location>
</feature>
<dbReference type="SMART" id="SM00494">
    <property type="entry name" value="ChtBD2"/>
    <property type="match status" value="26"/>
</dbReference>
<feature type="chain" id="PRO_5047279323" evidence="7">
    <location>
        <begin position="20"/>
        <end position="1969"/>
    </location>
</feature>
<dbReference type="RefSeq" id="XP_049313964.1">
    <property type="nucleotide sequence ID" value="XM_049458007.1"/>
</dbReference>
<feature type="domain" description="Chitin-binding type-2" evidence="8">
    <location>
        <begin position="938"/>
        <end position="999"/>
    </location>
</feature>
<keyword evidence="4" id="KW-1015">Disulfide bond</keyword>
<name>A0ABM3JXM0_BACDO</name>
<feature type="region of interest" description="Disordered" evidence="6">
    <location>
        <begin position="273"/>
        <end position="380"/>
    </location>
</feature>
<dbReference type="PROSITE" id="PS50940">
    <property type="entry name" value="CHIT_BIND_II"/>
    <property type="match status" value="20"/>
</dbReference>
<keyword evidence="9" id="KW-1185">Reference proteome</keyword>
<sequence length="1969" mass="216224">MNVTLTAVVLLTTAALCYAADAECKYRKSRKLALHWPDPTDCTRYYRCTNRSIKREVVCAEGKVYNSKTGKCSNNIEGLCKLTLAMPLDANINVCANETSGVYLDQPGYCRNFYICNQNEAYPQVCDAGSRFNSTTRTCIPDTDSECWQNKCIGENNGTYLPNESSCSSFYVCAAGETIEQECGSGSYFNSSKRICLPDPDGQFCWENLCVGKKDGEFVQNVKDCYSYYICVSAKPIQQYCPEGSYFNSTENSCLPGECSPVTTECPTTETTESTTECISESTESTPSTECTDATTPTTETTESTTECTSESTESKSSTECTEVTTPATESTESTTECISESTESTSSTECTEVTTSTTETTESTTECTSESTESTPSTECTEVTTHATEATCDCPGGYKEGELIPFPNYPENCDKYYECSNGKLEEKECGEGNGFNSTLGVCEPDVDHICWPVVTTECSEVTTPATEATCDCPGGYKEGELIPFPNYPENCDKYYECSNGKLEEKECGEGNGFNSTLGVCEPDVDHICWPVVTTECSEVTTPATEATCDCPGGYKEGELIPFPNYPENCDKYYECSNGKLVEKECGEGNSFNSTLGVCEPDVDHICWPIVTTECSEVTTPATEATCDCPGGYKEGELIPFPNYPENCDKYYECSNGKLVEKECGEGNSFNSTLGVCEPDVDHICWPVVTTECSEVTTPATEATCDCPGGYKEGELIPFPNYPENCDKYYECSNGKLVEKECGEGNSFNSTLGVCEPDVDHICWPVVTTECSEVTTPATEATCDCPGGYKEGELIPFPNYPENCDKYYECSNGKLEEKECGEGNGFNSTLGVCEPDVDHICWPVVTTECSEVTTPATEATCDCPGGYKEGELIPFPNYPENCDKYYECLNGKLEEKECGEGNGFNSTLGVCEPDVDHICWPVVTTECSEVTTPATEATCDCPGGYKEGELIPFPNYPENCDKYYECSNGKLVEKECGEGNRFNSTLGVCQPDIENVCSRINCDARSYNVIGRRNRRSVDRSPIDTFDAPLCLGLYAEGEIIGDSSNCRRYQICVNGEMISEDCGFGNYFNSNTLTCNIDIQQVCIGNNENVNEYLSTKKSEEITDTISNIGVEDCSCPGGYKEGELLPFPNYPENCDKYYICTDGRLQERECGEGNYFDSQLGVCVPDVDNKCWPAETNCTCPGGYKEGELLPFPNYPENCDKYYICTDGRLQERECGEGNYFDSQLGVCVPDVDNKCWPAETNCTCPGGYKEGELLPFPNYPENCDKYYICTDGRLQERECGEGNYFDSQLGVCVPDVDNTCWPNVCYGQIDGTYVPDSTNCTSFYLCQDGKGEIYNCPPEKWFNPVDKICMPDFNATCINPCKDTTGITFLPNPDCSKYFLCNDCKPYVETCPEGGFDITLNKCHADAVCEATLCVGKSDGTTYPFVGNDTKFYLCMGGVAQIRECKSGQIFNKDVGVCLEEPSSQCNQTECQSTNPEENAFAPLTNTDNTAFCLCRGDSAFLHHCADNYTFRADLGICYSNAPCDPELCDSFPENTRSQNRNNSHSFCLCVSKQQVIVDCPNNQTYNAVTQTCQVLDERCSSTFCLTAPEYSTFPALNNDTDGFCECISSGTTYKLCGNDKKYNAEKGICLPEIGDDCSSSLCSGNAGLIFGAASDPHSFCYCINDGLAIKQNCPNSEIFNETLLICQAVGCDGEICLTNPSGAFPALNEPYAFCVCGSSDPSSVTKHDCANGTRFDPYYLFCKEDPCDKSFCSNSSNNGIPYPANNYQYGYCVCKSGIPELVSCSDGNLFNPVSRQCESSSTVECDVAQCANTTSEYPFAIAAKNDTHGFCYCFSSTEVEFFLCPDNALFDPISEICNISCTKSAKLLELNQGISTVSCLGTYDEGEYVPHRTNNQLFYVCYNAKLLEGDCGAGNIFDQDSLTCQPLDKRVMHQNKSIMRMGEIPENNVRTLTILKNYLKKFPYF</sequence>
<evidence type="ECO:0000256" key="6">
    <source>
        <dbReference type="SAM" id="MobiDB-lite"/>
    </source>
</evidence>
<evidence type="ECO:0000256" key="5">
    <source>
        <dbReference type="ARBA" id="ARBA00023180"/>
    </source>
</evidence>
<feature type="domain" description="Chitin-binding type-2" evidence="8">
    <location>
        <begin position="1753"/>
        <end position="1811"/>
    </location>
</feature>
<keyword evidence="1" id="KW-0147">Chitin-binding</keyword>
<feature type="domain" description="Chitin-binding type-2" evidence="8">
    <location>
        <begin position="210"/>
        <end position="254"/>
    </location>
</feature>
<feature type="domain" description="Chitin-binding type-2" evidence="8">
    <location>
        <begin position="1114"/>
        <end position="1175"/>
    </location>
</feature>
<feature type="domain" description="Chitin-binding type-2" evidence="8">
    <location>
        <begin position="92"/>
        <end position="147"/>
    </location>
</feature>
<organism evidence="9 10">
    <name type="scientific">Bactrocera dorsalis</name>
    <name type="common">Oriental fruit fly</name>
    <name type="synonym">Dacus dorsalis</name>
    <dbReference type="NCBI Taxonomy" id="27457"/>
    <lineage>
        <taxon>Eukaryota</taxon>
        <taxon>Metazoa</taxon>
        <taxon>Ecdysozoa</taxon>
        <taxon>Arthropoda</taxon>
        <taxon>Hexapoda</taxon>
        <taxon>Insecta</taxon>
        <taxon>Pterygota</taxon>
        <taxon>Neoptera</taxon>
        <taxon>Endopterygota</taxon>
        <taxon>Diptera</taxon>
        <taxon>Brachycera</taxon>
        <taxon>Muscomorpha</taxon>
        <taxon>Tephritoidea</taxon>
        <taxon>Tephritidae</taxon>
        <taxon>Bactrocera</taxon>
        <taxon>Bactrocera</taxon>
    </lineage>
</organism>
<feature type="domain" description="Chitin-binding type-2" evidence="8">
    <location>
        <begin position="626"/>
        <end position="687"/>
    </location>
</feature>
<feature type="domain" description="Chitin-binding type-2" evidence="8">
    <location>
        <begin position="1028"/>
        <end position="1086"/>
    </location>
</feature>
<feature type="domain" description="Chitin-binding type-2" evidence="8">
    <location>
        <begin position="548"/>
        <end position="609"/>
    </location>
</feature>
<feature type="domain" description="Chitin-binding type-2" evidence="8">
    <location>
        <begin position="860"/>
        <end position="921"/>
    </location>
</feature>